<dbReference type="PROSITE" id="PS00211">
    <property type="entry name" value="ABC_TRANSPORTER_1"/>
    <property type="match status" value="1"/>
</dbReference>
<dbReference type="InterPro" id="IPR039421">
    <property type="entry name" value="Type_1_exporter"/>
</dbReference>
<dbReference type="InterPro" id="IPR011527">
    <property type="entry name" value="ABC1_TM_dom"/>
</dbReference>
<feature type="domain" description="ABC transmembrane type-1" evidence="9">
    <location>
        <begin position="1"/>
        <end position="283"/>
    </location>
</feature>
<dbReference type="SUPFAM" id="SSF90123">
    <property type="entry name" value="ABC transporter transmembrane region"/>
    <property type="match status" value="1"/>
</dbReference>
<keyword evidence="6 7" id="KW-0472">Membrane</keyword>
<protein>
    <submittedName>
        <fullName evidence="10">ABC transporter related protein</fullName>
    </submittedName>
</protein>
<evidence type="ECO:0000256" key="4">
    <source>
        <dbReference type="ARBA" id="ARBA00022840"/>
    </source>
</evidence>
<dbReference type="GO" id="GO:0005524">
    <property type="term" value="F:ATP binding"/>
    <property type="evidence" value="ECO:0007669"/>
    <property type="project" value="UniProtKB-KW"/>
</dbReference>
<evidence type="ECO:0000256" key="1">
    <source>
        <dbReference type="ARBA" id="ARBA00004651"/>
    </source>
</evidence>
<evidence type="ECO:0000256" key="6">
    <source>
        <dbReference type="ARBA" id="ARBA00023136"/>
    </source>
</evidence>
<keyword evidence="11" id="KW-1185">Reference proteome</keyword>
<dbReference type="CDD" id="cd03228">
    <property type="entry name" value="ABCC_MRP_Like"/>
    <property type="match status" value="1"/>
</dbReference>
<evidence type="ECO:0000259" key="8">
    <source>
        <dbReference type="PROSITE" id="PS50893"/>
    </source>
</evidence>
<dbReference type="InterPro" id="IPR036640">
    <property type="entry name" value="ABC1_TM_sf"/>
</dbReference>
<evidence type="ECO:0000256" key="5">
    <source>
        <dbReference type="ARBA" id="ARBA00022989"/>
    </source>
</evidence>
<dbReference type="OrthoDB" id="9806127at2"/>
<dbReference type="InterPro" id="IPR003439">
    <property type="entry name" value="ABC_transporter-like_ATP-bd"/>
</dbReference>
<evidence type="ECO:0000259" key="9">
    <source>
        <dbReference type="PROSITE" id="PS50929"/>
    </source>
</evidence>
<dbReference type="AlphaFoldDB" id="E3IWV3"/>
<dbReference type="EMBL" id="CP002299">
    <property type="protein sequence ID" value="ADP82577.1"/>
    <property type="molecule type" value="Genomic_DNA"/>
</dbReference>
<dbReference type="PROSITE" id="PS50929">
    <property type="entry name" value="ABC_TM1F"/>
    <property type="match status" value="1"/>
</dbReference>
<organism evidence="10 11">
    <name type="scientific">Pseudofrankia inefficax (strain DSM 45817 / CECT 9037 / DDB 130130 / EuI1c)</name>
    <name type="common">Frankia inefficax</name>
    <dbReference type="NCBI Taxonomy" id="298654"/>
    <lineage>
        <taxon>Bacteria</taxon>
        <taxon>Bacillati</taxon>
        <taxon>Actinomycetota</taxon>
        <taxon>Actinomycetes</taxon>
        <taxon>Frankiales</taxon>
        <taxon>Frankiaceae</taxon>
        <taxon>Pseudofrankia</taxon>
    </lineage>
</organism>
<dbReference type="Proteomes" id="UP000002484">
    <property type="component" value="Chromosome"/>
</dbReference>
<dbReference type="Gene3D" id="1.20.1560.10">
    <property type="entry name" value="ABC transporter type 1, transmembrane domain"/>
    <property type="match status" value="1"/>
</dbReference>
<dbReference type="eggNOG" id="COG1132">
    <property type="taxonomic scope" value="Bacteria"/>
</dbReference>
<dbReference type="KEGG" id="fri:FraEuI1c_4584"/>
<reference evidence="10 11" key="1">
    <citation type="submission" date="2010-10" db="EMBL/GenBank/DDBJ databases">
        <title>Complete sequence of Frankia sp. EuI1c.</title>
        <authorList>
            <consortium name="US DOE Joint Genome Institute"/>
            <person name="Lucas S."/>
            <person name="Copeland A."/>
            <person name="Lapidus A."/>
            <person name="Cheng J.-F."/>
            <person name="Bruce D."/>
            <person name="Goodwin L."/>
            <person name="Pitluck S."/>
            <person name="Chertkov O."/>
            <person name="Detter J.C."/>
            <person name="Han C."/>
            <person name="Tapia R."/>
            <person name="Land M."/>
            <person name="Hauser L."/>
            <person name="Jeffries C."/>
            <person name="Kyrpides N."/>
            <person name="Ivanova N."/>
            <person name="Mikhailova N."/>
            <person name="Beauchemin N."/>
            <person name="Sen A."/>
            <person name="Sur S.A."/>
            <person name="Gtari M."/>
            <person name="Wall L."/>
            <person name="Tisa L."/>
            <person name="Woyke T."/>
        </authorList>
    </citation>
    <scope>NUCLEOTIDE SEQUENCE [LARGE SCALE GENOMIC DNA]</scope>
    <source>
        <strain evidence="11">DSM 45817 / CECT 9037 / EuI1c</strain>
    </source>
</reference>
<dbReference type="Gene3D" id="3.40.50.300">
    <property type="entry name" value="P-loop containing nucleotide triphosphate hydrolases"/>
    <property type="match status" value="1"/>
</dbReference>
<evidence type="ECO:0000313" key="10">
    <source>
        <dbReference type="EMBL" id="ADP82577.1"/>
    </source>
</evidence>
<dbReference type="GO" id="GO:0005886">
    <property type="term" value="C:plasma membrane"/>
    <property type="evidence" value="ECO:0007669"/>
    <property type="project" value="UniProtKB-SubCell"/>
</dbReference>
<dbReference type="GO" id="GO:0140359">
    <property type="term" value="F:ABC-type transporter activity"/>
    <property type="evidence" value="ECO:0007669"/>
    <property type="project" value="InterPro"/>
</dbReference>
<dbReference type="InParanoid" id="E3IWV3"/>
<name>E3IWV3_PSEI1</name>
<dbReference type="InterPro" id="IPR017871">
    <property type="entry name" value="ABC_transporter-like_CS"/>
</dbReference>
<dbReference type="SMART" id="SM00382">
    <property type="entry name" value="AAA"/>
    <property type="match status" value="1"/>
</dbReference>
<dbReference type="SUPFAM" id="SSF52540">
    <property type="entry name" value="P-loop containing nucleoside triphosphate hydrolases"/>
    <property type="match status" value="1"/>
</dbReference>
<dbReference type="PANTHER" id="PTHR24221:SF654">
    <property type="entry name" value="ATP-BINDING CASSETTE SUB-FAMILY B MEMBER 6"/>
    <property type="match status" value="1"/>
</dbReference>
<keyword evidence="5 7" id="KW-1133">Transmembrane helix</keyword>
<sequence>MAVLGLVSGLLELLTMVLMITLATGSARGGSRVVPWLGSSRGTLAGAALLAAAGAAATTVVCARVTSRIGASALTSVRDRLARHYLAADWSAQRAEPTGRLQELALGDAAQISLGAERCGDAVAAALRLGAFAVAAFAVSPLATSALAVVVAAVLGSVRLAGRHTQAVNRRAVEAASALGTALTETTTVAAELRVFGVVDEAAEALSQASGRAGRLHGETMFRATVTPRLARDLAVLALIAVLLLVLWLDELPLGTVGLVTLLVMRALGQASALGATAHQLRERLTHLDRVEEHLDRWATGRAPGGRSCPNAGAIRLAGVEVTYPGTARPALTGIELTLRPGERLGVVGRSGAGKTTLAGVLLGLLEPSRGQVLVGPGDRPVDRADVDPREWFGRVGVVPQQPTLITGTVAANIRFLRSGLGDAQVRAAAVRAGLGPELASWPDGLDHPAGLHGTALSGGQRQRVALARALVRLPDLLVLDEPSSALDARAEEALRAAVATIGPATTVIVIAHRMSTVLGCDRVAVLEDGRLTALASPGELAETEGYFRDALRLADASTSRSEHRVL</sequence>
<comment type="subcellular location">
    <subcellularLocation>
        <location evidence="1">Cell membrane</location>
        <topology evidence="1">Multi-pass membrane protein</topology>
    </subcellularLocation>
</comment>
<proteinExistence type="predicted"/>
<dbReference type="InterPro" id="IPR027417">
    <property type="entry name" value="P-loop_NTPase"/>
</dbReference>
<feature type="transmembrane region" description="Helical" evidence="7">
    <location>
        <begin position="43"/>
        <end position="63"/>
    </location>
</feature>
<dbReference type="InterPro" id="IPR003593">
    <property type="entry name" value="AAA+_ATPase"/>
</dbReference>
<evidence type="ECO:0000256" key="2">
    <source>
        <dbReference type="ARBA" id="ARBA00022692"/>
    </source>
</evidence>
<dbReference type="GO" id="GO:0016887">
    <property type="term" value="F:ATP hydrolysis activity"/>
    <property type="evidence" value="ECO:0007669"/>
    <property type="project" value="InterPro"/>
</dbReference>
<keyword evidence="2 7" id="KW-0812">Transmembrane</keyword>
<dbReference type="STRING" id="298654.FraEuI1c_4584"/>
<dbReference type="GO" id="GO:0034040">
    <property type="term" value="F:ATPase-coupled lipid transmembrane transporter activity"/>
    <property type="evidence" value="ECO:0007669"/>
    <property type="project" value="TreeGrafter"/>
</dbReference>
<evidence type="ECO:0000313" key="11">
    <source>
        <dbReference type="Proteomes" id="UP000002484"/>
    </source>
</evidence>
<keyword evidence="3" id="KW-0547">Nucleotide-binding</keyword>
<gene>
    <name evidence="10" type="ordered locus">FraEuI1c_4584</name>
</gene>
<evidence type="ECO:0000256" key="7">
    <source>
        <dbReference type="SAM" id="Phobius"/>
    </source>
</evidence>
<dbReference type="Pfam" id="PF00005">
    <property type="entry name" value="ABC_tran"/>
    <property type="match status" value="1"/>
</dbReference>
<dbReference type="PROSITE" id="PS50893">
    <property type="entry name" value="ABC_TRANSPORTER_2"/>
    <property type="match status" value="1"/>
</dbReference>
<dbReference type="PANTHER" id="PTHR24221">
    <property type="entry name" value="ATP-BINDING CASSETTE SUB-FAMILY B"/>
    <property type="match status" value="1"/>
</dbReference>
<evidence type="ECO:0000256" key="3">
    <source>
        <dbReference type="ARBA" id="ARBA00022741"/>
    </source>
</evidence>
<dbReference type="HOGENOM" id="CLU_000604_84_3_11"/>
<keyword evidence="4" id="KW-0067">ATP-binding</keyword>
<accession>E3IWV3</accession>
<feature type="domain" description="ABC transporter" evidence="8">
    <location>
        <begin position="315"/>
        <end position="554"/>
    </location>
</feature>